<evidence type="ECO:0000256" key="5">
    <source>
        <dbReference type="ARBA" id="ARBA00022723"/>
    </source>
</evidence>
<evidence type="ECO:0000256" key="4">
    <source>
        <dbReference type="ARBA" id="ARBA00022617"/>
    </source>
</evidence>
<comment type="similarity">
    <text evidence="3 11">Belongs to the cytochrome P450 family.</text>
</comment>
<evidence type="ECO:0000256" key="6">
    <source>
        <dbReference type="ARBA" id="ARBA00023002"/>
    </source>
</evidence>
<evidence type="ECO:0000256" key="3">
    <source>
        <dbReference type="ARBA" id="ARBA00010617"/>
    </source>
</evidence>
<evidence type="ECO:0000256" key="7">
    <source>
        <dbReference type="ARBA" id="ARBA00023004"/>
    </source>
</evidence>
<reference evidence="13 14" key="1">
    <citation type="submission" date="2020-06" db="EMBL/GenBank/DDBJ databases">
        <title>Transcriptomic and genomic resources for Thalictrum thalictroides and T. hernandezii: Facilitating candidate gene discovery in an emerging model plant lineage.</title>
        <authorList>
            <person name="Arias T."/>
            <person name="Riano-Pachon D.M."/>
            <person name="Di Stilio V.S."/>
        </authorList>
    </citation>
    <scope>NUCLEOTIDE SEQUENCE [LARGE SCALE GENOMIC DNA]</scope>
    <source>
        <strain evidence="14">cv. WT478/WT964</strain>
        <tissue evidence="13">Leaves</tissue>
    </source>
</reference>
<organism evidence="13 14">
    <name type="scientific">Thalictrum thalictroides</name>
    <name type="common">Rue-anemone</name>
    <name type="synonym">Anemone thalictroides</name>
    <dbReference type="NCBI Taxonomy" id="46969"/>
    <lineage>
        <taxon>Eukaryota</taxon>
        <taxon>Viridiplantae</taxon>
        <taxon>Streptophyta</taxon>
        <taxon>Embryophyta</taxon>
        <taxon>Tracheophyta</taxon>
        <taxon>Spermatophyta</taxon>
        <taxon>Magnoliopsida</taxon>
        <taxon>Ranunculales</taxon>
        <taxon>Ranunculaceae</taxon>
        <taxon>Thalictroideae</taxon>
        <taxon>Thalictrum</taxon>
    </lineage>
</organism>
<accession>A0A7J6WH27</accession>
<dbReference type="OrthoDB" id="2789670at2759"/>
<evidence type="ECO:0000256" key="1">
    <source>
        <dbReference type="ARBA" id="ARBA00001971"/>
    </source>
</evidence>
<keyword evidence="9 12" id="KW-0472">Membrane</keyword>
<evidence type="ECO:0000256" key="10">
    <source>
        <dbReference type="PIRSR" id="PIRSR602401-1"/>
    </source>
</evidence>
<comment type="cofactor">
    <cofactor evidence="1 10">
        <name>heme</name>
        <dbReference type="ChEBI" id="CHEBI:30413"/>
    </cofactor>
</comment>
<dbReference type="CDD" id="cd11072">
    <property type="entry name" value="CYP71-like"/>
    <property type="match status" value="1"/>
</dbReference>
<dbReference type="Proteomes" id="UP000554482">
    <property type="component" value="Unassembled WGS sequence"/>
</dbReference>
<keyword evidence="12" id="KW-0812">Transmembrane</keyword>
<dbReference type="SUPFAM" id="SSF48264">
    <property type="entry name" value="Cytochrome P450"/>
    <property type="match status" value="1"/>
</dbReference>
<dbReference type="GO" id="GO:0020037">
    <property type="term" value="F:heme binding"/>
    <property type="evidence" value="ECO:0007669"/>
    <property type="project" value="InterPro"/>
</dbReference>
<dbReference type="FunFam" id="1.10.630.10:FF:000011">
    <property type="entry name" value="Cytochrome P450 83B1"/>
    <property type="match status" value="1"/>
</dbReference>
<feature type="transmembrane region" description="Helical" evidence="12">
    <location>
        <begin position="6"/>
        <end position="25"/>
    </location>
</feature>
<keyword evidence="7 10" id="KW-0408">Iron</keyword>
<sequence>MELFSFVMIMFTLLACLFSFYYLLLLKSNNGRVLPPSPFGLPLLGHLHMLSKLPHQNLARLAKKYGPIMSIRLGLVPAVVVTSPEAAELFLKTHDVVFASRPKIQVADVLAYGQKNLAFAQYGPYWRNIRKLCTIELLSSSKIESFKPLRRDELFELVKFMINASESRSVVDVTAKIQSFNENMTYRMICGSKDESIERNITMSNLREGIKVAGALNVGDFIPWLAKFDIQGLSGRMKACNIVIDGCLETIIDKHVRDAKQREGQHMDFIDAMLSLMESNNTREMHLARDHIKAIVLDMFLAAMDTNSTAIGWVIAELVKNPRVMKLVQEELENVVGLERMVEETDIIKLSYLKMVIMESMRIHPVGPLLLPHESTEDITINGYFIPKKSRVLINTWAIGRDPNVWSSNVQEFYPERFISTSIDVQGRYFQFLPFGSGRRMCPGMQLAMTVVQLVVAQLVHCFHLELPNGMSPDDLDMTEKYSLTLARANHLMVIPTYRLAKNLNL</sequence>
<evidence type="ECO:0000256" key="11">
    <source>
        <dbReference type="RuleBase" id="RU000461"/>
    </source>
</evidence>
<evidence type="ECO:0000256" key="9">
    <source>
        <dbReference type="ARBA" id="ARBA00023136"/>
    </source>
</evidence>
<dbReference type="PROSITE" id="PS00086">
    <property type="entry name" value="CYTOCHROME_P450"/>
    <property type="match status" value="1"/>
</dbReference>
<dbReference type="PANTHER" id="PTHR47943:SF9">
    <property type="entry name" value="CYTOCHROME P450"/>
    <property type="match status" value="1"/>
</dbReference>
<name>A0A7J6WH27_THATH</name>
<dbReference type="AlphaFoldDB" id="A0A7J6WH27"/>
<keyword evidence="8 11" id="KW-0503">Monooxygenase</keyword>
<dbReference type="InterPro" id="IPR001128">
    <property type="entry name" value="Cyt_P450"/>
</dbReference>
<dbReference type="Pfam" id="PF00067">
    <property type="entry name" value="p450"/>
    <property type="match status" value="1"/>
</dbReference>
<proteinExistence type="inferred from homology"/>
<keyword evidence="4 10" id="KW-0349">Heme</keyword>
<feature type="binding site" description="axial binding residue" evidence="10">
    <location>
        <position position="442"/>
    </location>
    <ligand>
        <name>heme</name>
        <dbReference type="ChEBI" id="CHEBI:30413"/>
    </ligand>
    <ligandPart>
        <name>Fe</name>
        <dbReference type="ChEBI" id="CHEBI:18248"/>
    </ligandPart>
</feature>
<dbReference type="EMBL" id="JABWDY010016660">
    <property type="protein sequence ID" value="KAF5195940.1"/>
    <property type="molecule type" value="Genomic_DNA"/>
</dbReference>
<evidence type="ECO:0000256" key="12">
    <source>
        <dbReference type="SAM" id="Phobius"/>
    </source>
</evidence>
<dbReference type="PRINTS" id="PR00385">
    <property type="entry name" value="P450"/>
</dbReference>
<keyword evidence="12" id="KW-1133">Transmembrane helix</keyword>
<dbReference type="GO" id="GO:0005506">
    <property type="term" value="F:iron ion binding"/>
    <property type="evidence" value="ECO:0007669"/>
    <property type="project" value="InterPro"/>
</dbReference>
<dbReference type="GO" id="GO:0004497">
    <property type="term" value="F:monooxygenase activity"/>
    <property type="evidence" value="ECO:0007669"/>
    <property type="project" value="UniProtKB-KW"/>
</dbReference>
<dbReference type="Gene3D" id="1.10.630.10">
    <property type="entry name" value="Cytochrome P450"/>
    <property type="match status" value="1"/>
</dbReference>
<evidence type="ECO:0000256" key="2">
    <source>
        <dbReference type="ARBA" id="ARBA00004370"/>
    </source>
</evidence>
<dbReference type="GO" id="GO:0016705">
    <property type="term" value="F:oxidoreductase activity, acting on paired donors, with incorporation or reduction of molecular oxygen"/>
    <property type="evidence" value="ECO:0007669"/>
    <property type="project" value="InterPro"/>
</dbReference>
<protein>
    <submittedName>
        <fullName evidence="13">Cytochrome p450</fullName>
    </submittedName>
</protein>
<keyword evidence="6 11" id="KW-0560">Oxidoreductase</keyword>
<dbReference type="PANTHER" id="PTHR47943">
    <property type="entry name" value="CYTOCHROME P450 93A3-LIKE"/>
    <property type="match status" value="1"/>
</dbReference>
<keyword evidence="14" id="KW-1185">Reference proteome</keyword>
<dbReference type="GO" id="GO:0016020">
    <property type="term" value="C:membrane"/>
    <property type="evidence" value="ECO:0007669"/>
    <property type="project" value="UniProtKB-SubCell"/>
</dbReference>
<gene>
    <name evidence="13" type="ORF">FRX31_014472</name>
</gene>
<evidence type="ECO:0000313" key="13">
    <source>
        <dbReference type="EMBL" id="KAF5195940.1"/>
    </source>
</evidence>
<dbReference type="GO" id="GO:0044550">
    <property type="term" value="P:secondary metabolite biosynthetic process"/>
    <property type="evidence" value="ECO:0007669"/>
    <property type="project" value="UniProtKB-ARBA"/>
</dbReference>
<dbReference type="InterPro" id="IPR036396">
    <property type="entry name" value="Cyt_P450_sf"/>
</dbReference>
<dbReference type="InterPro" id="IPR017972">
    <property type="entry name" value="Cyt_P450_CS"/>
</dbReference>
<evidence type="ECO:0000313" key="14">
    <source>
        <dbReference type="Proteomes" id="UP000554482"/>
    </source>
</evidence>
<comment type="subcellular location">
    <subcellularLocation>
        <location evidence="2">Membrane</location>
    </subcellularLocation>
</comment>
<evidence type="ECO:0000256" key="8">
    <source>
        <dbReference type="ARBA" id="ARBA00023033"/>
    </source>
</evidence>
<keyword evidence="5 10" id="KW-0479">Metal-binding</keyword>
<dbReference type="InterPro" id="IPR002401">
    <property type="entry name" value="Cyt_P450_E_grp-I"/>
</dbReference>
<dbReference type="PRINTS" id="PR00463">
    <property type="entry name" value="EP450I"/>
</dbReference>
<comment type="caution">
    <text evidence="13">The sequence shown here is derived from an EMBL/GenBank/DDBJ whole genome shotgun (WGS) entry which is preliminary data.</text>
</comment>